<dbReference type="Pfam" id="PF02633">
    <property type="entry name" value="Creatininase"/>
    <property type="match status" value="1"/>
</dbReference>
<keyword evidence="3" id="KW-0378">Hydrolase</keyword>
<dbReference type="GO" id="GO:0046872">
    <property type="term" value="F:metal ion binding"/>
    <property type="evidence" value="ECO:0007669"/>
    <property type="project" value="UniProtKB-KW"/>
</dbReference>
<sequence length="275" mass="30858">MREEVRYQMLRPREIVERRKQFPVVYIPIGTLEWHGVHNVVGADSLQAEGIAIRCAQLGGGLVFPPLYYGENRLEALMEATAKDKDLIAKEMELSVDNFSPERHPFSATEQALNYNKLLLHILAEAESLGFEVGVLVAGHYPLIDHARAAVLQFNKREYSRRHGMLAWAFVDYLLVDGIYTKPGDHAGGWETSHMMALYPETVDLTLLPNKGEPLIGVGGPMAPQDSSAEFGKETIEATARIAVEEVKHRVENRNDYLGHGRCLTEGLWRQRTAP</sequence>
<name>A0A559K7U7_9BACL</name>
<protein>
    <submittedName>
        <fullName evidence="6">Creatininase family protein</fullName>
    </submittedName>
</protein>
<proteinExistence type="inferred from homology"/>
<dbReference type="Gene3D" id="3.40.50.10310">
    <property type="entry name" value="Creatininase"/>
    <property type="match status" value="1"/>
</dbReference>
<organism evidence="6 7">
    <name type="scientific">Paenibacillus cremeus</name>
    <dbReference type="NCBI Taxonomy" id="2163881"/>
    <lineage>
        <taxon>Bacteria</taxon>
        <taxon>Bacillati</taxon>
        <taxon>Bacillota</taxon>
        <taxon>Bacilli</taxon>
        <taxon>Bacillales</taxon>
        <taxon>Paenibacillaceae</taxon>
        <taxon>Paenibacillus</taxon>
    </lineage>
</organism>
<keyword evidence="2" id="KW-0479">Metal-binding</keyword>
<evidence type="ECO:0000256" key="5">
    <source>
        <dbReference type="ARBA" id="ARBA00024029"/>
    </source>
</evidence>
<dbReference type="GO" id="GO:0016811">
    <property type="term" value="F:hydrolase activity, acting on carbon-nitrogen (but not peptide) bonds, in linear amides"/>
    <property type="evidence" value="ECO:0007669"/>
    <property type="project" value="TreeGrafter"/>
</dbReference>
<dbReference type="SUPFAM" id="SSF102215">
    <property type="entry name" value="Creatininase"/>
    <property type="match status" value="2"/>
</dbReference>
<evidence type="ECO:0000256" key="2">
    <source>
        <dbReference type="ARBA" id="ARBA00022723"/>
    </source>
</evidence>
<dbReference type="AlphaFoldDB" id="A0A559K7U7"/>
<comment type="caution">
    <text evidence="6">The sequence shown here is derived from an EMBL/GenBank/DDBJ whole genome shotgun (WGS) entry which is preliminary data.</text>
</comment>
<keyword evidence="7" id="KW-1185">Reference proteome</keyword>
<keyword evidence="4" id="KW-0862">Zinc</keyword>
<reference evidence="6 7" key="1">
    <citation type="submission" date="2019-07" db="EMBL/GenBank/DDBJ databases">
        <authorList>
            <person name="Kim J."/>
        </authorList>
    </citation>
    <scope>NUCLEOTIDE SEQUENCE [LARGE SCALE GENOMIC DNA]</scope>
    <source>
        <strain evidence="6 7">JC52</strain>
    </source>
</reference>
<comment type="cofactor">
    <cofactor evidence="1">
        <name>Zn(2+)</name>
        <dbReference type="ChEBI" id="CHEBI:29105"/>
    </cofactor>
</comment>
<evidence type="ECO:0000256" key="4">
    <source>
        <dbReference type="ARBA" id="ARBA00022833"/>
    </source>
</evidence>
<evidence type="ECO:0000313" key="7">
    <source>
        <dbReference type="Proteomes" id="UP000317036"/>
    </source>
</evidence>
<dbReference type="PANTHER" id="PTHR35005">
    <property type="entry name" value="3-DEHYDRO-SCYLLO-INOSOSE HYDROLASE"/>
    <property type="match status" value="1"/>
</dbReference>
<dbReference type="PANTHER" id="PTHR35005:SF1">
    <property type="entry name" value="2-AMINO-5-FORMYLAMINO-6-RIBOSYLAMINOPYRIMIDIN-4(3H)-ONE 5'-MONOPHOSPHATE DEFORMYLASE"/>
    <property type="match status" value="1"/>
</dbReference>
<accession>A0A559K7U7</accession>
<dbReference type="EMBL" id="VNJI01000026">
    <property type="protein sequence ID" value="TVY08205.1"/>
    <property type="molecule type" value="Genomic_DNA"/>
</dbReference>
<dbReference type="InterPro" id="IPR003785">
    <property type="entry name" value="Creatininase/forma_Hydrolase"/>
</dbReference>
<dbReference type="RefSeq" id="WP_144850224.1">
    <property type="nucleotide sequence ID" value="NZ_VNJI01000026.1"/>
</dbReference>
<dbReference type="InterPro" id="IPR024087">
    <property type="entry name" value="Creatininase-like_sf"/>
</dbReference>
<evidence type="ECO:0000256" key="1">
    <source>
        <dbReference type="ARBA" id="ARBA00001947"/>
    </source>
</evidence>
<dbReference type="OrthoDB" id="9801445at2"/>
<evidence type="ECO:0000313" key="6">
    <source>
        <dbReference type="EMBL" id="TVY08205.1"/>
    </source>
</evidence>
<dbReference type="Proteomes" id="UP000317036">
    <property type="component" value="Unassembled WGS sequence"/>
</dbReference>
<dbReference type="GO" id="GO:0009231">
    <property type="term" value="P:riboflavin biosynthetic process"/>
    <property type="evidence" value="ECO:0007669"/>
    <property type="project" value="TreeGrafter"/>
</dbReference>
<evidence type="ECO:0000256" key="3">
    <source>
        <dbReference type="ARBA" id="ARBA00022801"/>
    </source>
</evidence>
<comment type="similarity">
    <text evidence="5">Belongs to the creatininase superfamily.</text>
</comment>
<gene>
    <name evidence="6" type="ORF">FPZ49_20100</name>
</gene>